<protein>
    <submittedName>
        <fullName evidence="2">C-type lectin domain-containing protein</fullName>
    </submittedName>
</protein>
<evidence type="ECO:0000313" key="2">
    <source>
        <dbReference type="WBParaSite" id="PS1159_v2.g13634.t2"/>
    </source>
</evidence>
<dbReference type="WBParaSite" id="PS1159_v2.g13634.t2">
    <property type="protein sequence ID" value="PS1159_v2.g13634.t2"/>
    <property type="gene ID" value="PS1159_v2.g13634"/>
</dbReference>
<evidence type="ECO:0000313" key="1">
    <source>
        <dbReference type="Proteomes" id="UP000887580"/>
    </source>
</evidence>
<accession>A0AC35F463</accession>
<name>A0AC35F463_9BILA</name>
<sequence length="442" mass="48889">MANGYINGTCWILSQLSLNFQDAEKFCQSNNGHLASIHDALSNSQLTASALGAFNGAEFFVGGSYVQNKWTWSDGTAFDFTDWATNEPNSHSTCISISVSSGLWYSYDCSAPLRFACLTNAISISDTFTNPIHSPGPDPWILKHENMYYFTHTTGVNVVLYKTYDITQVQSVQPVIIWTPPSSGLYSQQIWAPEIHFIDGKFYVYFTADDGNNDNHRIYCIENSAADPTTGQWIFKGKVGKVGDPANHWAIDVSTFEFQGQRYMIWSGWKDYVNVAQQIYIAKMLNPWTLDGDRVMLSEPIYDWEKVGGPPTINEGPEALISPSGQLFLTYSASVCWVDNYALGLLTLKVGGNPLNSGDWSKSNIPVFSQNLGAYGPGHNGFFKSPDGTEDWIVYHANPQPGQGCGDIRSARIQKIGWNEDGTPFLGIPTPINVAIKKPMGL</sequence>
<reference evidence="2" key="1">
    <citation type="submission" date="2022-11" db="UniProtKB">
        <authorList>
            <consortium name="WormBaseParasite"/>
        </authorList>
    </citation>
    <scope>IDENTIFICATION</scope>
</reference>
<proteinExistence type="predicted"/>
<dbReference type="Proteomes" id="UP000887580">
    <property type="component" value="Unplaced"/>
</dbReference>
<organism evidence="1 2">
    <name type="scientific">Panagrolaimus sp. PS1159</name>
    <dbReference type="NCBI Taxonomy" id="55785"/>
    <lineage>
        <taxon>Eukaryota</taxon>
        <taxon>Metazoa</taxon>
        <taxon>Ecdysozoa</taxon>
        <taxon>Nematoda</taxon>
        <taxon>Chromadorea</taxon>
        <taxon>Rhabditida</taxon>
        <taxon>Tylenchina</taxon>
        <taxon>Panagrolaimomorpha</taxon>
        <taxon>Panagrolaimoidea</taxon>
        <taxon>Panagrolaimidae</taxon>
        <taxon>Panagrolaimus</taxon>
    </lineage>
</organism>